<comment type="catalytic activity">
    <reaction evidence="5">
        <text>siroheme + 2 H(+) = 12,18-didecarboxysiroheme + 2 CO2</text>
        <dbReference type="Rhea" id="RHEA:19093"/>
        <dbReference type="ChEBI" id="CHEBI:15378"/>
        <dbReference type="ChEBI" id="CHEBI:16526"/>
        <dbReference type="ChEBI" id="CHEBI:60052"/>
        <dbReference type="ChEBI" id="CHEBI:140497"/>
        <dbReference type="EC" id="4.1.1.111"/>
    </reaction>
</comment>
<comment type="caution">
    <text evidence="8">The sequence shown here is derived from an EMBL/GenBank/DDBJ whole genome shotgun (WGS) entry which is preliminary data.</text>
</comment>
<sequence length="147" mass="16558">MDAIDRNIVNGLQGGFPLCPRPFAVAAQALKLDEEELITRLTRMVAEDVLSRFGPLYHSERLGGAMTLAAMAVPEADFDRVCAIVNNFPEVSQNYERDHTLNMWFVVSAERPERVGQVLDQIAQLTGLTVHDMPKRREFFIDLKLEA</sequence>
<dbReference type="RefSeq" id="WP_163680263.1">
    <property type="nucleotide sequence ID" value="NZ_JAAIYP010000038.1"/>
</dbReference>
<evidence type="ECO:0000256" key="1">
    <source>
        <dbReference type="ARBA" id="ARBA00023239"/>
    </source>
</evidence>
<accession>A0A7C9V046</accession>
<protein>
    <recommendedName>
        <fullName evidence="4">siroheme decarboxylase</fullName>
        <ecNumber evidence="4">4.1.1.111</ecNumber>
    </recommendedName>
</protein>
<feature type="domain" description="Siroheme decarboxylase NirL-like HTH" evidence="7">
    <location>
        <begin position="5"/>
        <end position="49"/>
    </location>
</feature>
<gene>
    <name evidence="8" type="ORF">G4223_12920</name>
</gene>
<evidence type="ECO:0000259" key="6">
    <source>
        <dbReference type="Pfam" id="PF17805"/>
    </source>
</evidence>
<dbReference type="GO" id="GO:0016829">
    <property type="term" value="F:lyase activity"/>
    <property type="evidence" value="ECO:0007669"/>
    <property type="project" value="UniProtKB-KW"/>
</dbReference>
<evidence type="ECO:0000313" key="9">
    <source>
        <dbReference type="Proteomes" id="UP000480684"/>
    </source>
</evidence>
<dbReference type="InterPro" id="IPR040523">
    <property type="entry name" value="AsnC_trans_reg2"/>
</dbReference>
<evidence type="ECO:0000313" key="8">
    <source>
        <dbReference type="EMBL" id="NFV81013.1"/>
    </source>
</evidence>
<dbReference type="Pfam" id="PF22451">
    <property type="entry name" value="NirdL-like_HTH"/>
    <property type="match status" value="1"/>
</dbReference>
<evidence type="ECO:0000256" key="2">
    <source>
        <dbReference type="ARBA" id="ARBA00023444"/>
    </source>
</evidence>
<evidence type="ECO:0000256" key="5">
    <source>
        <dbReference type="ARBA" id="ARBA00048470"/>
    </source>
</evidence>
<dbReference type="EMBL" id="JAAIYP010000038">
    <property type="protein sequence ID" value="NFV81013.1"/>
    <property type="molecule type" value="Genomic_DNA"/>
</dbReference>
<evidence type="ECO:0000259" key="7">
    <source>
        <dbReference type="Pfam" id="PF22451"/>
    </source>
</evidence>
<feature type="domain" description="Siroheme decarboxylase AsnC-like ligand binding" evidence="6">
    <location>
        <begin position="66"/>
        <end position="139"/>
    </location>
</feature>
<organism evidence="8 9">
    <name type="scientific">Magnetospirillum aberrantis SpK</name>
    <dbReference type="NCBI Taxonomy" id="908842"/>
    <lineage>
        <taxon>Bacteria</taxon>
        <taxon>Pseudomonadati</taxon>
        <taxon>Pseudomonadota</taxon>
        <taxon>Alphaproteobacteria</taxon>
        <taxon>Rhodospirillales</taxon>
        <taxon>Rhodospirillaceae</taxon>
        <taxon>Magnetospirillum</taxon>
    </lineage>
</organism>
<evidence type="ECO:0000256" key="4">
    <source>
        <dbReference type="ARBA" id="ARBA00023471"/>
    </source>
</evidence>
<dbReference type="Pfam" id="PF17805">
    <property type="entry name" value="AsnC_trans_reg2"/>
    <property type="match status" value="1"/>
</dbReference>
<comment type="similarity">
    <text evidence="3">Belongs to the Ahb/Nir family.</text>
</comment>
<name>A0A7C9V046_9PROT</name>
<evidence type="ECO:0000256" key="3">
    <source>
        <dbReference type="ARBA" id="ARBA00023457"/>
    </source>
</evidence>
<dbReference type="AlphaFoldDB" id="A0A7C9V046"/>
<dbReference type="PANTHER" id="PTHR43413">
    <property type="entry name" value="TRANSCRIPTIONAL REGULATOR, ASNC FAMILY"/>
    <property type="match status" value="1"/>
</dbReference>
<dbReference type="InterPro" id="IPR050684">
    <property type="entry name" value="HTH-Siroheme_Decarb"/>
</dbReference>
<keyword evidence="1" id="KW-0456">Lyase</keyword>
<proteinExistence type="inferred from homology"/>
<dbReference type="EC" id="4.1.1.111" evidence="4"/>
<dbReference type="PANTHER" id="PTHR43413:SF1">
    <property type="entry name" value="SIROHEME DECARBOXYLASE NIRL SUBUNIT"/>
    <property type="match status" value="1"/>
</dbReference>
<keyword evidence="9" id="KW-1185">Reference proteome</keyword>
<reference evidence="8 9" key="1">
    <citation type="submission" date="2020-02" db="EMBL/GenBank/DDBJ databases">
        <authorList>
            <person name="Dziuba M."/>
            <person name="Kuznetsov B."/>
            <person name="Mardanov A."/>
            <person name="Ravin N."/>
            <person name="Grouzdev D."/>
        </authorList>
    </citation>
    <scope>NUCLEOTIDE SEQUENCE [LARGE SCALE GENOMIC DNA]</scope>
    <source>
        <strain evidence="8 9">SpK</strain>
    </source>
</reference>
<dbReference type="Gene3D" id="3.30.70.3460">
    <property type="match status" value="1"/>
</dbReference>
<comment type="pathway">
    <text evidence="2">Porphyrin-containing compound metabolism.</text>
</comment>
<dbReference type="InterPro" id="IPR053953">
    <property type="entry name" value="NirdL-like_HTH"/>
</dbReference>
<dbReference type="Proteomes" id="UP000480684">
    <property type="component" value="Unassembled WGS sequence"/>
</dbReference>